<feature type="signal peptide" evidence="1">
    <location>
        <begin position="1"/>
        <end position="20"/>
    </location>
</feature>
<keyword evidence="3" id="KW-1185">Reference proteome</keyword>
<evidence type="ECO:0000313" key="3">
    <source>
        <dbReference type="Proteomes" id="UP000746741"/>
    </source>
</evidence>
<dbReference type="Proteomes" id="UP000746741">
    <property type="component" value="Unassembled WGS sequence"/>
</dbReference>
<keyword evidence="1" id="KW-0732">Signal</keyword>
<evidence type="ECO:0000313" key="2">
    <source>
        <dbReference type="EMBL" id="NKE16037.1"/>
    </source>
</evidence>
<comment type="caution">
    <text evidence="2">The sequence shown here is derived from an EMBL/GenBank/DDBJ whole genome shotgun (WGS) entry which is preliminary data.</text>
</comment>
<proteinExistence type="predicted"/>
<protein>
    <submittedName>
        <fullName evidence="2">Uncharacterized protein</fullName>
    </submittedName>
</protein>
<name>A0ABX1EEH8_9PROT</name>
<feature type="chain" id="PRO_5045224737" evidence="1">
    <location>
        <begin position="21"/>
        <end position="156"/>
    </location>
</feature>
<sequence length="156" mass="15304">MSRIPMLGLALSLVSAPALAASVTTAWADLPSNDQEECLAIGSRVIQSVGFRPSISQDRQTIFGWRGEEALTIRCISGKGIAVVFAWVTDRANDSGRLVDAVTNAYRSGGAVGGNLGAGGGGNLGGGGGNLGGGGGNFGGGGGNFGGGAPGGVVKR</sequence>
<accession>A0ABX1EEH8</accession>
<gene>
    <name evidence="2" type="ORF">GWK15_03720</name>
</gene>
<dbReference type="RefSeq" id="WP_168037798.1">
    <property type="nucleotide sequence ID" value="NZ_JAAEDK010000005.1"/>
</dbReference>
<organism evidence="2 3">
    <name type="scientific">Neoroseomonas oryzicola</name>
    <dbReference type="NCBI Taxonomy" id="535904"/>
    <lineage>
        <taxon>Bacteria</taxon>
        <taxon>Pseudomonadati</taxon>
        <taxon>Pseudomonadota</taxon>
        <taxon>Alphaproteobacteria</taxon>
        <taxon>Acetobacterales</taxon>
        <taxon>Acetobacteraceae</taxon>
        <taxon>Neoroseomonas</taxon>
    </lineage>
</organism>
<dbReference type="EMBL" id="JAAVUP010000001">
    <property type="protein sequence ID" value="NKE16037.1"/>
    <property type="molecule type" value="Genomic_DNA"/>
</dbReference>
<reference evidence="2 3" key="1">
    <citation type="submission" date="2020-02" db="EMBL/GenBank/DDBJ databases">
        <authorList>
            <person name="Sun Q."/>
            <person name="Inoue M."/>
        </authorList>
    </citation>
    <scope>NUCLEOTIDE SEQUENCE [LARGE SCALE GENOMIC DNA]</scope>
    <source>
        <strain evidence="2 3">KCTC 22478</strain>
    </source>
</reference>
<evidence type="ECO:0000256" key="1">
    <source>
        <dbReference type="SAM" id="SignalP"/>
    </source>
</evidence>